<feature type="compositionally biased region" description="Acidic residues" evidence="1">
    <location>
        <begin position="191"/>
        <end position="201"/>
    </location>
</feature>
<evidence type="ECO:0000313" key="2">
    <source>
        <dbReference type="EMBL" id="CAA7396412.1"/>
    </source>
</evidence>
<name>A0A7I8KFT1_SPIIN</name>
<dbReference type="Proteomes" id="UP000663760">
    <property type="component" value="Chromosome 5"/>
</dbReference>
<reference evidence="2" key="1">
    <citation type="submission" date="2020-02" db="EMBL/GenBank/DDBJ databases">
        <authorList>
            <person name="Scholz U."/>
            <person name="Mascher M."/>
            <person name="Fiebig A."/>
        </authorList>
    </citation>
    <scope>NUCLEOTIDE SEQUENCE</scope>
</reference>
<evidence type="ECO:0000313" key="3">
    <source>
        <dbReference type="Proteomes" id="UP000663760"/>
    </source>
</evidence>
<dbReference type="PANTHER" id="PTHR37710:SF1">
    <property type="entry name" value="TRANSMEMBRANE PROTEIN"/>
    <property type="match status" value="1"/>
</dbReference>
<proteinExistence type="predicted"/>
<evidence type="ECO:0000256" key="1">
    <source>
        <dbReference type="SAM" id="MobiDB-lite"/>
    </source>
</evidence>
<dbReference type="OrthoDB" id="684392at2759"/>
<feature type="region of interest" description="Disordered" evidence="1">
    <location>
        <begin position="161"/>
        <end position="208"/>
    </location>
</feature>
<protein>
    <submittedName>
        <fullName evidence="2">Uncharacterized protein</fullName>
    </submittedName>
</protein>
<keyword evidence="3" id="KW-1185">Reference proteome</keyword>
<feature type="region of interest" description="Disordered" evidence="1">
    <location>
        <begin position="1"/>
        <end position="30"/>
    </location>
</feature>
<sequence>MEDVEINRSTDEPAESSQSSKRSKKGAEEGTARPRLLHSLGLSFLVLARKACRAVQDLEGPVGTVAKKVASMAGPLLSLLEAQWLYLLSSTDGRILAVEDAVASAFPPAARLFHALDKKITLLPEALPEKVDEYLLGRLPAIVGHLPFLGWVSTKCVAGTTTPSAAGGDDREIAGEYLPEDPMGEEKLDSSNEEELQESDYESGSARSCHEDIREVEEACKVILQKLQRAWSVKEEALEKEEGLRMVEVGIELPMEDLILELFEVGWSLRSSWPSSAARRGMRRRLFPCRCI</sequence>
<accession>A0A7I8KFT1</accession>
<dbReference type="AlphaFoldDB" id="A0A7I8KFT1"/>
<organism evidence="2 3">
    <name type="scientific">Spirodela intermedia</name>
    <name type="common">Intermediate duckweed</name>
    <dbReference type="NCBI Taxonomy" id="51605"/>
    <lineage>
        <taxon>Eukaryota</taxon>
        <taxon>Viridiplantae</taxon>
        <taxon>Streptophyta</taxon>
        <taxon>Embryophyta</taxon>
        <taxon>Tracheophyta</taxon>
        <taxon>Spermatophyta</taxon>
        <taxon>Magnoliopsida</taxon>
        <taxon>Liliopsida</taxon>
        <taxon>Araceae</taxon>
        <taxon>Lemnoideae</taxon>
        <taxon>Spirodela</taxon>
    </lineage>
</organism>
<dbReference type="PANTHER" id="PTHR37710">
    <property type="entry name" value="TRANSMEMBRANE PROTEIN"/>
    <property type="match status" value="1"/>
</dbReference>
<gene>
    <name evidence="2" type="ORF">SI8410_05007075</name>
</gene>
<dbReference type="EMBL" id="LR746268">
    <property type="protein sequence ID" value="CAA7396412.1"/>
    <property type="molecule type" value="Genomic_DNA"/>
</dbReference>
<feature type="compositionally biased region" description="Basic and acidic residues" evidence="1">
    <location>
        <begin position="1"/>
        <end position="11"/>
    </location>
</feature>